<dbReference type="Pfam" id="PF13975">
    <property type="entry name" value="gag-asp_proteas"/>
    <property type="match status" value="1"/>
</dbReference>
<accession>A0ABU5IR09</accession>
<sequence>MSDFPRSLKFATVWLLLGAVLFLGVQWWQNQQQRTRFTQQEGVVELRRGPDGHYHWPGRIGNQPVDFLVDTGATSSALPLALARRLELDEVGRVRTQTAGGEVMGTVVLADVALDGGVQVQRLRMAALPGLGDRPLLGMDVLGRLHWQQRQGVLRIELQGR</sequence>
<dbReference type="InterPro" id="IPR034122">
    <property type="entry name" value="Retropepsin-like_bacterial"/>
</dbReference>
<protein>
    <submittedName>
        <fullName evidence="2">Retropepsin-like aspartic protease</fullName>
    </submittedName>
</protein>
<comment type="caution">
    <text evidence="2">The sequence shown here is derived from an EMBL/GenBank/DDBJ whole genome shotgun (WGS) entry which is preliminary data.</text>
</comment>
<dbReference type="RefSeq" id="WP_322468527.1">
    <property type="nucleotide sequence ID" value="NZ_JAXOJX010000108.1"/>
</dbReference>
<keyword evidence="1" id="KW-0812">Transmembrane</keyword>
<keyword evidence="3" id="KW-1185">Reference proteome</keyword>
<dbReference type="InterPro" id="IPR001969">
    <property type="entry name" value="Aspartic_peptidase_AS"/>
</dbReference>
<evidence type="ECO:0000313" key="2">
    <source>
        <dbReference type="EMBL" id="MDZ5461333.1"/>
    </source>
</evidence>
<name>A0ABU5IR09_9BURK</name>
<dbReference type="NCBIfam" id="TIGR02281">
    <property type="entry name" value="clan_AA_DTGA"/>
    <property type="match status" value="1"/>
</dbReference>
<evidence type="ECO:0000313" key="3">
    <source>
        <dbReference type="Proteomes" id="UP001293718"/>
    </source>
</evidence>
<organism evidence="2 3">
    <name type="scientific">Azohydromonas lata</name>
    <dbReference type="NCBI Taxonomy" id="45677"/>
    <lineage>
        <taxon>Bacteria</taxon>
        <taxon>Pseudomonadati</taxon>
        <taxon>Pseudomonadota</taxon>
        <taxon>Betaproteobacteria</taxon>
        <taxon>Burkholderiales</taxon>
        <taxon>Sphaerotilaceae</taxon>
        <taxon>Azohydromonas</taxon>
    </lineage>
</organism>
<dbReference type="Gene3D" id="2.40.70.10">
    <property type="entry name" value="Acid Proteases"/>
    <property type="match status" value="1"/>
</dbReference>
<dbReference type="EMBL" id="JAXOJX010000108">
    <property type="protein sequence ID" value="MDZ5461333.1"/>
    <property type="molecule type" value="Genomic_DNA"/>
</dbReference>
<dbReference type="Proteomes" id="UP001293718">
    <property type="component" value="Unassembled WGS sequence"/>
</dbReference>
<feature type="transmembrane region" description="Helical" evidence="1">
    <location>
        <begin position="7"/>
        <end position="28"/>
    </location>
</feature>
<dbReference type="SUPFAM" id="SSF50630">
    <property type="entry name" value="Acid proteases"/>
    <property type="match status" value="1"/>
</dbReference>
<gene>
    <name evidence="2" type="ORF">SM757_32640</name>
</gene>
<reference evidence="2 3" key="1">
    <citation type="submission" date="2023-11" db="EMBL/GenBank/DDBJ databases">
        <title>Draft genome of Azohydromonas lata strain H1 (DSM1123), a polyhydroxyalkanoate producer.</title>
        <authorList>
            <person name="Traversa D."/>
            <person name="D'Addabbo P."/>
            <person name="Pazzani C."/>
            <person name="Manzari C."/>
            <person name="Chiara M."/>
            <person name="Scrascia M."/>
        </authorList>
    </citation>
    <scope>NUCLEOTIDE SEQUENCE [LARGE SCALE GENOMIC DNA]</scope>
    <source>
        <strain evidence="2 3">H1</strain>
    </source>
</reference>
<dbReference type="PROSITE" id="PS00141">
    <property type="entry name" value="ASP_PROTEASE"/>
    <property type="match status" value="1"/>
</dbReference>
<keyword evidence="1" id="KW-0472">Membrane</keyword>
<dbReference type="CDD" id="cd05483">
    <property type="entry name" value="retropepsin_like_bacteria"/>
    <property type="match status" value="1"/>
</dbReference>
<dbReference type="InterPro" id="IPR011969">
    <property type="entry name" value="Clan_AA_Asp_peptidase_C"/>
</dbReference>
<evidence type="ECO:0000256" key="1">
    <source>
        <dbReference type="SAM" id="Phobius"/>
    </source>
</evidence>
<dbReference type="InterPro" id="IPR021109">
    <property type="entry name" value="Peptidase_aspartic_dom_sf"/>
</dbReference>
<keyword evidence="1" id="KW-1133">Transmembrane helix</keyword>
<proteinExistence type="predicted"/>